<dbReference type="OrthoDB" id="9127033at2"/>
<protein>
    <submittedName>
        <fullName evidence="6">Transcriptional regulator</fullName>
    </submittedName>
</protein>
<feature type="domain" description="Cyclic nucleotide-binding" evidence="4">
    <location>
        <begin position="32"/>
        <end position="117"/>
    </location>
</feature>
<dbReference type="PATRIC" id="fig|1229276.3.peg.1196"/>
<dbReference type="eggNOG" id="COG0664">
    <property type="taxonomic scope" value="Bacteria"/>
</dbReference>
<dbReference type="AlphaFoldDB" id="A0A0B8T4Q6"/>
<dbReference type="GO" id="GO:0003677">
    <property type="term" value="F:DNA binding"/>
    <property type="evidence" value="ECO:0007669"/>
    <property type="project" value="UniProtKB-KW"/>
</dbReference>
<dbReference type="SMART" id="SM00419">
    <property type="entry name" value="HTH_CRP"/>
    <property type="match status" value="1"/>
</dbReference>
<dbReference type="SMART" id="SM00100">
    <property type="entry name" value="cNMP"/>
    <property type="match status" value="1"/>
</dbReference>
<proteinExistence type="predicted"/>
<evidence type="ECO:0000259" key="4">
    <source>
        <dbReference type="PROSITE" id="PS50042"/>
    </source>
</evidence>
<dbReference type="InterPro" id="IPR012318">
    <property type="entry name" value="HTH_CRP"/>
</dbReference>
<dbReference type="PROSITE" id="PS51063">
    <property type="entry name" value="HTH_CRP_2"/>
    <property type="match status" value="1"/>
</dbReference>
<feature type="domain" description="HTH crp-type" evidence="5">
    <location>
        <begin position="166"/>
        <end position="238"/>
    </location>
</feature>
<dbReference type="InterPro" id="IPR036388">
    <property type="entry name" value="WH-like_DNA-bd_sf"/>
</dbReference>
<reference evidence="7" key="1">
    <citation type="submission" date="2014-04" db="EMBL/GenBank/DDBJ databases">
        <title>Whole-Genome optical mapping and complete genome sequence of Sphingobacterium deserti sp. nov., a new spaces isolated from desert in the west of China.</title>
        <authorList>
            <person name="Teng C."/>
            <person name="Zhou Z."/>
            <person name="Li X."/>
            <person name="Chen M."/>
            <person name="Lin M."/>
            <person name="Wang L."/>
            <person name="Su S."/>
            <person name="Zhang C."/>
            <person name="Zhang W."/>
        </authorList>
    </citation>
    <scope>NUCLEOTIDE SEQUENCE [LARGE SCALE GENOMIC DNA]</scope>
    <source>
        <strain evidence="7">ACCC05744</strain>
    </source>
</reference>
<keyword evidence="1" id="KW-0805">Transcription regulation</keyword>
<dbReference type="SUPFAM" id="SSF46785">
    <property type="entry name" value="Winged helix' DNA-binding domain"/>
    <property type="match status" value="1"/>
</dbReference>
<dbReference type="GO" id="GO:0006355">
    <property type="term" value="P:regulation of DNA-templated transcription"/>
    <property type="evidence" value="ECO:0007669"/>
    <property type="project" value="InterPro"/>
</dbReference>
<dbReference type="EMBL" id="JJMU01000020">
    <property type="protein sequence ID" value="KGE15093.1"/>
    <property type="molecule type" value="Genomic_DNA"/>
</dbReference>
<gene>
    <name evidence="6" type="ORF">DI53_1155</name>
</gene>
<accession>A0A0B8T4Q6</accession>
<dbReference type="STRING" id="1229276.DI53_1155"/>
<dbReference type="InterPro" id="IPR000595">
    <property type="entry name" value="cNMP-bd_dom"/>
</dbReference>
<dbReference type="InterPro" id="IPR036390">
    <property type="entry name" value="WH_DNA-bd_sf"/>
</dbReference>
<comment type="caution">
    <text evidence="6">The sequence shown here is derived from an EMBL/GenBank/DDBJ whole genome shotgun (WGS) entry which is preliminary data.</text>
</comment>
<dbReference type="Pfam" id="PF00027">
    <property type="entry name" value="cNMP_binding"/>
    <property type="match status" value="1"/>
</dbReference>
<keyword evidence="2" id="KW-0238">DNA-binding</keyword>
<dbReference type="Pfam" id="PF13545">
    <property type="entry name" value="HTH_Crp_2"/>
    <property type="match status" value="1"/>
</dbReference>
<dbReference type="Proteomes" id="UP000031802">
    <property type="component" value="Unassembled WGS sequence"/>
</dbReference>
<keyword evidence="7" id="KW-1185">Reference proteome</keyword>
<organism evidence="6 7">
    <name type="scientific">Sphingobacterium deserti</name>
    <dbReference type="NCBI Taxonomy" id="1229276"/>
    <lineage>
        <taxon>Bacteria</taxon>
        <taxon>Pseudomonadati</taxon>
        <taxon>Bacteroidota</taxon>
        <taxon>Sphingobacteriia</taxon>
        <taxon>Sphingobacteriales</taxon>
        <taxon>Sphingobacteriaceae</taxon>
        <taxon>Sphingobacterium</taxon>
    </lineage>
</organism>
<dbReference type="Gene3D" id="1.10.10.10">
    <property type="entry name" value="Winged helix-like DNA-binding domain superfamily/Winged helix DNA-binding domain"/>
    <property type="match status" value="1"/>
</dbReference>
<evidence type="ECO:0000313" key="6">
    <source>
        <dbReference type="EMBL" id="KGE15093.1"/>
    </source>
</evidence>
<evidence type="ECO:0000256" key="1">
    <source>
        <dbReference type="ARBA" id="ARBA00023015"/>
    </source>
</evidence>
<dbReference type="InterPro" id="IPR014710">
    <property type="entry name" value="RmlC-like_jellyroll"/>
</dbReference>
<evidence type="ECO:0000259" key="5">
    <source>
        <dbReference type="PROSITE" id="PS51063"/>
    </source>
</evidence>
<sequence length="248" mass="28303">MNSLTFAVSFRAKHKNFMKLTKPSTCDHSCFMCQHVVQEWRSHINDNKQLIKLKRGERFIEEGSAVRGVYFVQSGLVKVHRRWADKEMIVRFAKKGDIVGHRGVGTAQDGYPISATALEPTLLCFVDITFFMSTLRFNPNLTYQLMLFFADELQVSEQKMGNMLQLPVKNRLAWSLVLLHKIFGIDGEDGYLGLTLSKTDLAAYVGTTYETVYRVLADFVDARLLQLEGKKIFLKDLAALRILALEKE</sequence>
<dbReference type="Gene3D" id="2.60.120.10">
    <property type="entry name" value="Jelly Rolls"/>
    <property type="match status" value="1"/>
</dbReference>
<name>A0A0B8T4Q6_9SPHI</name>
<evidence type="ECO:0000256" key="2">
    <source>
        <dbReference type="ARBA" id="ARBA00023125"/>
    </source>
</evidence>
<evidence type="ECO:0000313" key="7">
    <source>
        <dbReference type="Proteomes" id="UP000031802"/>
    </source>
</evidence>
<dbReference type="SUPFAM" id="SSF51206">
    <property type="entry name" value="cAMP-binding domain-like"/>
    <property type="match status" value="1"/>
</dbReference>
<keyword evidence="3" id="KW-0804">Transcription</keyword>
<dbReference type="CDD" id="cd00038">
    <property type="entry name" value="CAP_ED"/>
    <property type="match status" value="1"/>
</dbReference>
<dbReference type="PROSITE" id="PS50042">
    <property type="entry name" value="CNMP_BINDING_3"/>
    <property type="match status" value="1"/>
</dbReference>
<dbReference type="InterPro" id="IPR018490">
    <property type="entry name" value="cNMP-bd_dom_sf"/>
</dbReference>
<evidence type="ECO:0000256" key="3">
    <source>
        <dbReference type="ARBA" id="ARBA00023163"/>
    </source>
</evidence>
<reference evidence="6 7" key="2">
    <citation type="journal article" date="2015" name="PLoS ONE">
        <title>Whole-Genome Optical Mapping and Finished Genome Sequence of Sphingobacterium deserti sp. nov., a New Species Isolated from the Western Desert of China.</title>
        <authorList>
            <person name="Teng C."/>
            <person name="Zhou Z."/>
            <person name="Molnar I."/>
            <person name="Li X."/>
            <person name="Tang R."/>
            <person name="Chen M."/>
            <person name="Wang L."/>
            <person name="Su S."/>
            <person name="Zhang W."/>
            <person name="Lin M."/>
        </authorList>
    </citation>
    <scope>NUCLEOTIDE SEQUENCE [LARGE SCALE GENOMIC DNA]</scope>
    <source>
        <strain evidence="7">ACCC05744</strain>
    </source>
</reference>